<dbReference type="InterPro" id="IPR053211">
    <property type="entry name" value="DNA_repair-toleration"/>
</dbReference>
<evidence type="ECO:0000256" key="8">
    <source>
        <dbReference type="ARBA" id="ARBA00023136"/>
    </source>
</evidence>
<keyword evidence="3" id="KW-0433">Leucine-rich repeat</keyword>
<evidence type="ECO:0000256" key="2">
    <source>
        <dbReference type="ARBA" id="ARBA00009592"/>
    </source>
</evidence>
<comment type="similarity">
    <text evidence="2">Belongs to the RLP family.</text>
</comment>
<comment type="subcellular location">
    <subcellularLocation>
        <location evidence="1">Membrane</location>
        <topology evidence="1">Single-pass type I membrane protein</topology>
    </subcellularLocation>
</comment>
<gene>
    <name evidence="11" type="ORF">LWI29_011944</name>
</gene>
<evidence type="ECO:0000256" key="7">
    <source>
        <dbReference type="ARBA" id="ARBA00022989"/>
    </source>
</evidence>
<comment type="caution">
    <text evidence="11">The sequence shown here is derived from an EMBL/GenBank/DDBJ whole genome shotgun (WGS) entry which is preliminary data.</text>
</comment>
<keyword evidence="12" id="KW-1185">Reference proteome</keyword>
<accession>A0AA39RRQ4</accession>
<evidence type="ECO:0000259" key="10">
    <source>
        <dbReference type="Pfam" id="PF08263"/>
    </source>
</evidence>
<dbReference type="SUPFAM" id="SSF52058">
    <property type="entry name" value="L domain-like"/>
    <property type="match status" value="1"/>
</dbReference>
<dbReference type="PROSITE" id="PS51450">
    <property type="entry name" value="LRR"/>
    <property type="match status" value="1"/>
</dbReference>
<evidence type="ECO:0000256" key="3">
    <source>
        <dbReference type="ARBA" id="ARBA00022614"/>
    </source>
</evidence>
<protein>
    <recommendedName>
        <fullName evidence="10">Leucine-rich repeat-containing N-terminal plant-type domain-containing protein</fullName>
    </recommendedName>
</protein>
<dbReference type="Gene3D" id="3.80.10.10">
    <property type="entry name" value="Ribonuclease Inhibitor"/>
    <property type="match status" value="1"/>
</dbReference>
<dbReference type="InterPro" id="IPR032675">
    <property type="entry name" value="LRR_dom_sf"/>
</dbReference>
<dbReference type="GO" id="GO:0016020">
    <property type="term" value="C:membrane"/>
    <property type="evidence" value="ECO:0007669"/>
    <property type="project" value="UniProtKB-SubCell"/>
</dbReference>
<dbReference type="Pfam" id="PF00560">
    <property type="entry name" value="LRR_1"/>
    <property type="match status" value="1"/>
</dbReference>
<evidence type="ECO:0000256" key="9">
    <source>
        <dbReference type="ARBA" id="ARBA00023180"/>
    </source>
</evidence>
<dbReference type="PANTHER" id="PTHR48060">
    <property type="entry name" value="DNA DAMAGE-REPAIR/TOLERATION PROTEIN DRT100"/>
    <property type="match status" value="1"/>
</dbReference>
<reference evidence="11" key="1">
    <citation type="journal article" date="2022" name="Plant J.">
        <title>Strategies of tolerance reflected in two North American maple genomes.</title>
        <authorList>
            <person name="McEvoy S.L."/>
            <person name="Sezen U.U."/>
            <person name="Trouern-Trend A."/>
            <person name="McMahon S.M."/>
            <person name="Schaberg P.G."/>
            <person name="Yang J."/>
            <person name="Wegrzyn J.L."/>
            <person name="Swenson N.G."/>
        </authorList>
    </citation>
    <scope>NUCLEOTIDE SEQUENCE</scope>
    <source>
        <strain evidence="11">NS2018</strain>
    </source>
</reference>
<name>A0AA39RRQ4_ACESA</name>
<keyword evidence="5" id="KW-0732">Signal</keyword>
<dbReference type="FunFam" id="3.80.10.10:FF:000275">
    <property type="entry name" value="Leucine-rich repeat receptor-like protein kinase"/>
    <property type="match status" value="1"/>
</dbReference>
<dbReference type="PRINTS" id="PR00019">
    <property type="entry name" value="LEURICHRPT"/>
</dbReference>
<dbReference type="InterPro" id="IPR013210">
    <property type="entry name" value="LRR_N_plant-typ"/>
</dbReference>
<dbReference type="Pfam" id="PF13855">
    <property type="entry name" value="LRR_8"/>
    <property type="match status" value="1"/>
</dbReference>
<evidence type="ECO:0000313" key="11">
    <source>
        <dbReference type="EMBL" id="KAK0578540.1"/>
    </source>
</evidence>
<reference evidence="11" key="2">
    <citation type="submission" date="2023-06" db="EMBL/GenBank/DDBJ databases">
        <authorList>
            <person name="Swenson N.G."/>
            <person name="Wegrzyn J.L."/>
            <person name="Mcevoy S.L."/>
        </authorList>
    </citation>
    <scope>NUCLEOTIDE SEQUENCE</scope>
    <source>
        <strain evidence="11">NS2018</strain>
        <tissue evidence="11">Leaf</tissue>
    </source>
</reference>
<feature type="domain" description="Leucine-rich repeat-containing N-terminal plant-type" evidence="10">
    <location>
        <begin position="94"/>
        <end position="132"/>
    </location>
</feature>
<proteinExistence type="inferred from homology"/>
<sequence>METFTRKKPTEDTFEKRLSMLCWIKEALPHSVTEVTDANLLEENFSAERDVDCTVELPESRLDITNVLGALQNVKTKFEKSWQEPESSATNITTDQHALLALKDHITYDPANLLAKNWSMSSSICTWIGVTCGVRHHRVTVLNISNFGLAGTIPPQLGILSSLRVLDLSVNQLSGTIRSSIFQISSLERLNLSHNQLSDSFPSIIFNLPSLQVIHLGSNSLSGGLPSDIFNYLPNLKMLYLTSNMFDGQMPSNIS</sequence>
<evidence type="ECO:0000256" key="1">
    <source>
        <dbReference type="ARBA" id="ARBA00004479"/>
    </source>
</evidence>
<keyword evidence="8" id="KW-0472">Membrane</keyword>
<evidence type="ECO:0000256" key="5">
    <source>
        <dbReference type="ARBA" id="ARBA00022729"/>
    </source>
</evidence>
<organism evidence="11 12">
    <name type="scientific">Acer saccharum</name>
    <name type="common">Sugar maple</name>
    <dbReference type="NCBI Taxonomy" id="4024"/>
    <lineage>
        <taxon>Eukaryota</taxon>
        <taxon>Viridiplantae</taxon>
        <taxon>Streptophyta</taxon>
        <taxon>Embryophyta</taxon>
        <taxon>Tracheophyta</taxon>
        <taxon>Spermatophyta</taxon>
        <taxon>Magnoliopsida</taxon>
        <taxon>eudicotyledons</taxon>
        <taxon>Gunneridae</taxon>
        <taxon>Pentapetalae</taxon>
        <taxon>rosids</taxon>
        <taxon>malvids</taxon>
        <taxon>Sapindales</taxon>
        <taxon>Sapindaceae</taxon>
        <taxon>Hippocastanoideae</taxon>
        <taxon>Acereae</taxon>
        <taxon>Acer</taxon>
    </lineage>
</organism>
<dbReference type="PANTHER" id="PTHR48060:SF21">
    <property type="entry name" value="L DOMAIN-LIKE PROTEIN"/>
    <property type="match status" value="1"/>
</dbReference>
<dbReference type="SMART" id="SM00369">
    <property type="entry name" value="LRR_TYP"/>
    <property type="match status" value="2"/>
</dbReference>
<evidence type="ECO:0000256" key="4">
    <source>
        <dbReference type="ARBA" id="ARBA00022692"/>
    </source>
</evidence>
<keyword evidence="7" id="KW-1133">Transmembrane helix</keyword>
<evidence type="ECO:0000256" key="6">
    <source>
        <dbReference type="ARBA" id="ARBA00022737"/>
    </source>
</evidence>
<dbReference type="AlphaFoldDB" id="A0AA39RRQ4"/>
<dbReference type="InterPro" id="IPR003591">
    <property type="entry name" value="Leu-rich_rpt_typical-subtyp"/>
</dbReference>
<keyword evidence="9" id="KW-0325">Glycoprotein</keyword>
<dbReference type="EMBL" id="JAUESC010000385">
    <property type="protein sequence ID" value="KAK0578540.1"/>
    <property type="molecule type" value="Genomic_DNA"/>
</dbReference>
<keyword evidence="6" id="KW-0677">Repeat</keyword>
<dbReference type="InterPro" id="IPR001611">
    <property type="entry name" value="Leu-rich_rpt"/>
</dbReference>
<dbReference type="Pfam" id="PF08263">
    <property type="entry name" value="LRRNT_2"/>
    <property type="match status" value="1"/>
</dbReference>
<evidence type="ECO:0000313" key="12">
    <source>
        <dbReference type="Proteomes" id="UP001168877"/>
    </source>
</evidence>
<dbReference type="Proteomes" id="UP001168877">
    <property type="component" value="Unassembled WGS sequence"/>
</dbReference>
<keyword evidence="4" id="KW-0812">Transmembrane</keyword>